<dbReference type="AlphaFoldDB" id="A0A2A4CNC1"/>
<proteinExistence type="predicted"/>
<keyword evidence="1" id="KW-0732">Signal</keyword>
<evidence type="ECO:0008006" key="4">
    <source>
        <dbReference type="Google" id="ProtNLM"/>
    </source>
</evidence>
<dbReference type="EMBL" id="NTJD01000011">
    <property type="protein sequence ID" value="PCD75629.1"/>
    <property type="molecule type" value="Genomic_DNA"/>
</dbReference>
<dbReference type="RefSeq" id="WP_096434346.1">
    <property type="nucleotide sequence ID" value="NZ_NTJD01000011.1"/>
</dbReference>
<gene>
    <name evidence="2" type="ORF">CLN94_12810</name>
</gene>
<dbReference type="OrthoDB" id="7659053at2"/>
<sequence length="102" mass="10891">MKTSLMAALCLGASLAGTSMASAGAIESACMKAGRTGDRALCGCIQQVADMTLSGSDQRRAAAFFKEPDEAQKVRQSDRSSDESFWLRYKDFAQAAEALCNR</sequence>
<reference evidence="2 3" key="1">
    <citation type="submission" date="2017-09" db="EMBL/GenBank/DDBJ databases">
        <title>A multilocus sequence analysis scheme for characterization of bacteria in the genus Thioclava.</title>
        <authorList>
            <person name="Liu Y."/>
            <person name="Shao Z."/>
        </authorList>
    </citation>
    <scope>NUCLEOTIDE SEQUENCE [LARGE SCALE GENOMIC DNA]</scope>
    <source>
        <strain evidence="2 3">CAU 1312</strain>
    </source>
</reference>
<feature type="signal peptide" evidence="1">
    <location>
        <begin position="1"/>
        <end position="21"/>
    </location>
</feature>
<dbReference type="Proteomes" id="UP000243507">
    <property type="component" value="Unassembled WGS sequence"/>
</dbReference>
<feature type="chain" id="PRO_5012742962" description="Arginine transporter" evidence="1">
    <location>
        <begin position="22"/>
        <end position="102"/>
    </location>
</feature>
<keyword evidence="3" id="KW-1185">Reference proteome</keyword>
<evidence type="ECO:0000313" key="2">
    <source>
        <dbReference type="EMBL" id="PCD75629.1"/>
    </source>
</evidence>
<accession>A0A2A4CNC1</accession>
<evidence type="ECO:0000313" key="3">
    <source>
        <dbReference type="Proteomes" id="UP000243507"/>
    </source>
</evidence>
<comment type="caution">
    <text evidence="2">The sequence shown here is derived from an EMBL/GenBank/DDBJ whole genome shotgun (WGS) entry which is preliminary data.</text>
</comment>
<protein>
    <recommendedName>
        <fullName evidence="4">Arginine transporter</fullName>
    </recommendedName>
</protein>
<name>A0A2A4CNC1_9RHOB</name>
<organism evidence="2 3">
    <name type="scientific">Pseudothioclava arenosa</name>
    <dbReference type="NCBI Taxonomy" id="1795308"/>
    <lineage>
        <taxon>Bacteria</taxon>
        <taxon>Pseudomonadati</taxon>
        <taxon>Pseudomonadota</taxon>
        <taxon>Alphaproteobacteria</taxon>
        <taxon>Rhodobacterales</taxon>
        <taxon>Paracoccaceae</taxon>
        <taxon>Pseudothioclava</taxon>
    </lineage>
</organism>
<evidence type="ECO:0000256" key="1">
    <source>
        <dbReference type="SAM" id="SignalP"/>
    </source>
</evidence>